<sequence>MIRHWRSRLACAAAGLFVCAGASWAACAPGVAEFRWDGGAARFSVEIADDESERARGLMHRESLPRGAGMLFVYDRPGPVAFWMKNTLIPLDMIFVAPDGRVTAVHSMAKPLDLTPIPGPSDTVMVLEINGGLARALGLGPGAVMRHPRLDQDKALWPCS</sequence>
<dbReference type="Proteomes" id="UP000239736">
    <property type="component" value="Unassembled WGS sequence"/>
</dbReference>
<comment type="caution">
    <text evidence="2">The sequence shown here is derived from an EMBL/GenBank/DDBJ whole genome shotgun (WGS) entry which is preliminary data.</text>
</comment>
<dbReference type="Gene3D" id="2.60.120.1140">
    <property type="entry name" value="Protein of unknown function DUF192"/>
    <property type="match status" value="1"/>
</dbReference>
<name>A0A2S5JJI6_9RHOB</name>
<dbReference type="PANTHER" id="PTHR37953:SF1">
    <property type="entry name" value="UPF0127 PROTEIN MJ1496"/>
    <property type="match status" value="1"/>
</dbReference>
<dbReference type="EMBL" id="PRDS01000002">
    <property type="protein sequence ID" value="PPB81677.1"/>
    <property type="molecule type" value="Genomic_DNA"/>
</dbReference>
<organism evidence="2 3">
    <name type="scientific">Albidovulum inexpectatum</name>
    <dbReference type="NCBI Taxonomy" id="196587"/>
    <lineage>
        <taxon>Bacteria</taxon>
        <taxon>Pseudomonadati</taxon>
        <taxon>Pseudomonadota</taxon>
        <taxon>Alphaproteobacteria</taxon>
        <taxon>Rhodobacterales</taxon>
        <taxon>Paracoccaceae</taxon>
        <taxon>Albidovulum</taxon>
    </lineage>
</organism>
<dbReference type="Pfam" id="PF02643">
    <property type="entry name" value="DUF192"/>
    <property type="match status" value="1"/>
</dbReference>
<evidence type="ECO:0000313" key="3">
    <source>
        <dbReference type="Proteomes" id="UP000239736"/>
    </source>
</evidence>
<reference evidence="2 3" key="1">
    <citation type="submission" date="2018-01" db="EMBL/GenBank/DDBJ databases">
        <title>Genomic Encyclopedia of Archaeal and Bacterial Type Strains, Phase II (KMG-II): from individual species to whole genera.</title>
        <authorList>
            <person name="Goeker M."/>
        </authorList>
    </citation>
    <scope>NUCLEOTIDE SEQUENCE [LARGE SCALE GENOMIC DNA]</scope>
    <source>
        <strain evidence="2 3">DSM 12048</strain>
    </source>
</reference>
<dbReference type="AlphaFoldDB" id="A0A2S5JJI6"/>
<dbReference type="RefSeq" id="WP_170063350.1">
    <property type="nucleotide sequence ID" value="NZ_PRDS01000002.1"/>
</dbReference>
<evidence type="ECO:0000313" key="2">
    <source>
        <dbReference type="EMBL" id="PPB81677.1"/>
    </source>
</evidence>
<gene>
    <name evidence="2" type="ORF">LV82_00889</name>
</gene>
<dbReference type="InterPro" id="IPR038695">
    <property type="entry name" value="Saro_0823-like_sf"/>
</dbReference>
<protein>
    <recommendedName>
        <fullName evidence="4">DUF192 domain-containing protein</fullName>
    </recommendedName>
</protein>
<keyword evidence="3" id="KW-1185">Reference proteome</keyword>
<dbReference type="PANTHER" id="PTHR37953">
    <property type="entry name" value="UPF0127 PROTEIN MJ1496"/>
    <property type="match status" value="1"/>
</dbReference>
<accession>A0A2S5JJI6</accession>
<proteinExistence type="predicted"/>
<keyword evidence="1" id="KW-0732">Signal</keyword>
<evidence type="ECO:0008006" key="4">
    <source>
        <dbReference type="Google" id="ProtNLM"/>
    </source>
</evidence>
<dbReference type="InterPro" id="IPR003795">
    <property type="entry name" value="DUF192"/>
</dbReference>
<feature type="signal peptide" evidence="1">
    <location>
        <begin position="1"/>
        <end position="25"/>
    </location>
</feature>
<feature type="chain" id="PRO_5015484241" description="DUF192 domain-containing protein" evidence="1">
    <location>
        <begin position="26"/>
        <end position="160"/>
    </location>
</feature>
<evidence type="ECO:0000256" key="1">
    <source>
        <dbReference type="SAM" id="SignalP"/>
    </source>
</evidence>
<dbReference type="PROSITE" id="PS51257">
    <property type="entry name" value="PROKAR_LIPOPROTEIN"/>
    <property type="match status" value="1"/>
</dbReference>